<accession>A0A0G4J232</accession>
<dbReference type="PROSITE" id="PS50048">
    <property type="entry name" value="ZN2_CY6_FUNGAL_2"/>
    <property type="match status" value="2"/>
</dbReference>
<proteinExistence type="predicted"/>
<dbReference type="PANTHER" id="PTHR46910:SF1">
    <property type="entry name" value="MISCELLANEOUS ZN(II)2CYS6 TRANSCRIPTION FACTOR (EUROFUNG)-RELATED"/>
    <property type="match status" value="1"/>
</dbReference>
<feature type="domain" description="Zn(2)-C6 fungal-type" evidence="2">
    <location>
        <begin position="56"/>
        <end position="85"/>
    </location>
</feature>
<reference evidence="3 5" key="1">
    <citation type="submission" date="2015-02" db="EMBL/GenBank/DDBJ databases">
        <authorList>
            <person name="Chooi Y.-H."/>
        </authorList>
    </citation>
    <scope>NUCLEOTIDE SEQUENCE [LARGE SCALE GENOMIC DNA]</scope>
    <source>
        <strain evidence="3">E3</strain>
    </source>
</reference>
<protein>
    <recommendedName>
        <fullName evidence="2">Zn(2)-C6 fungal-type domain-containing protein</fullName>
    </recommendedName>
</protein>
<dbReference type="AlphaFoldDB" id="A0A0G4J232"/>
<geneLocation type="mitochondrion" evidence="4"/>
<keyword evidence="5" id="KW-1185">Reference proteome</keyword>
<evidence type="ECO:0000313" key="3">
    <source>
        <dbReference type="EMBL" id="CEP01419.1"/>
    </source>
</evidence>
<dbReference type="PANTHER" id="PTHR46910">
    <property type="entry name" value="TRANSCRIPTION FACTOR PDR1"/>
    <property type="match status" value="1"/>
</dbReference>
<dbReference type="GO" id="GO:0000981">
    <property type="term" value="F:DNA-binding transcription factor activity, RNA polymerase II-specific"/>
    <property type="evidence" value="ECO:0007669"/>
    <property type="project" value="InterPro"/>
</dbReference>
<dbReference type="PROSITE" id="PS00463">
    <property type="entry name" value="ZN2_CY6_FUNGAL_1"/>
    <property type="match status" value="2"/>
</dbReference>
<keyword evidence="4" id="KW-0496">Mitochondrion</keyword>
<dbReference type="InterPro" id="IPR050987">
    <property type="entry name" value="AtrR-like"/>
</dbReference>
<evidence type="ECO:0000313" key="6">
    <source>
        <dbReference type="Proteomes" id="UP000290189"/>
    </source>
</evidence>
<dbReference type="CDD" id="cd00067">
    <property type="entry name" value="GAL4"/>
    <property type="match status" value="2"/>
</dbReference>
<evidence type="ECO:0000259" key="2">
    <source>
        <dbReference type="PROSITE" id="PS50048"/>
    </source>
</evidence>
<dbReference type="EMBL" id="CDSF01000112">
    <property type="protein sequence ID" value="CEP01419.1"/>
    <property type="molecule type" value="Genomic_DNA"/>
</dbReference>
<evidence type="ECO:0000313" key="4">
    <source>
        <dbReference type="EMBL" id="SPR01433.1"/>
    </source>
</evidence>
<evidence type="ECO:0000256" key="1">
    <source>
        <dbReference type="ARBA" id="ARBA00023242"/>
    </source>
</evidence>
<feature type="domain" description="Zn(2)-C6 fungal-type" evidence="2">
    <location>
        <begin position="8"/>
        <end position="38"/>
    </location>
</feature>
<sequence>MPPGRSKACSTCWLRRTKCDGRRPCGRCERLLIRDCRDRDPAPQDGRGHRPRLERACTPCAASKVRCEADRPCRRCVRLGIARRCCEADSIECLSVESLLVAPVALPESLTTLFRHAHRMFDRDSIRSLRHNVPAYLRSLAGFILKPHDLQSVEEEICGDMTYDEIVPPTAVVAGSSPRSTRWQTPMIIFTALIPGDGGPAVRIATPNPAASDLLGYTQQEMAAATADYNSRPHGEFISPLFKLIHPSSWPAVAYAFCRDWMFGCVTIDFGRITLLRKDALPVEAFVSMTIRRHVSPSPGGPIISHHIVDINVADP</sequence>
<dbReference type="Pfam" id="PF00172">
    <property type="entry name" value="Zn_clus"/>
    <property type="match status" value="1"/>
</dbReference>
<name>A0A0G4J232_PLABS</name>
<dbReference type="InterPro" id="IPR036864">
    <property type="entry name" value="Zn2-C6_fun-type_DNA-bd_sf"/>
</dbReference>
<dbReference type="Proteomes" id="UP000290189">
    <property type="component" value="Unassembled WGS sequence"/>
</dbReference>
<evidence type="ECO:0000313" key="5">
    <source>
        <dbReference type="Proteomes" id="UP000039324"/>
    </source>
</evidence>
<keyword evidence="1" id="KW-0539">Nucleus</keyword>
<dbReference type="InterPro" id="IPR001138">
    <property type="entry name" value="Zn2Cys6_DnaBD"/>
</dbReference>
<dbReference type="EMBL" id="OVEO01000017">
    <property type="protein sequence ID" value="SPR01433.1"/>
    <property type="molecule type" value="Genomic_DNA"/>
</dbReference>
<dbReference type="SUPFAM" id="SSF57701">
    <property type="entry name" value="Zn2/Cys6 DNA-binding domain"/>
    <property type="match status" value="1"/>
</dbReference>
<dbReference type="Proteomes" id="UP000039324">
    <property type="component" value="Unassembled WGS sequence"/>
</dbReference>
<dbReference type="GO" id="GO:0008270">
    <property type="term" value="F:zinc ion binding"/>
    <property type="evidence" value="ECO:0007669"/>
    <property type="project" value="InterPro"/>
</dbReference>
<gene>
    <name evidence="3" type="ORF">PBRA_002025</name>
    <name evidence="4" type="ORF">PLBR_LOCUS8648</name>
</gene>
<dbReference type="OrthoDB" id="5575144at2759"/>
<organism evidence="3 5">
    <name type="scientific">Plasmodiophora brassicae</name>
    <name type="common">Clubroot disease agent</name>
    <dbReference type="NCBI Taxonomy" id="37360"/>
    <lineage>
        <taxon>Eukaryota</taxon>
        <taxon>Sar</taxon>
        <taxon>Rhizaria</taxon>
        <taxon>Endomyxa</taxon>
        <taxon>Phytomyxea</taxon>
        <taxon>Plasmodiophorida</taxon>
        <taxon>Plasmodiophoridae</taxon>
        <taxon>Plasmodiophora</taxon>
    </lineage>
</organism>
<dbReference type="SMART" id="SM00066">
    <property type="entry name" value="GAL4"/>
    <property type="match status" value="2"/>
</dbReference>
<reference evidence="4 6" key="2">
    <citation type="submission" date="2018-03" db="EMBL/GenBank/DDBJ databases">
        <authorList>
            <person name="Fogelqvist J."/>
        </authorList>
    </citation>
    <scope>NUCLEOTIDE SEQUENCE [LARGE SCALE GENOMIC DNA]</scope>
</reference>